<evidence type="ECO:0000256" key="7">
    <source>
        <dbReference type="ARBA" id="ARBA00023136"/>
    </source>
</evidence>
<keyword evidence="3" id="KW-0813">Transport</keyword>
<evidence type="ECO:0000256" key="2">
    <source>
        <dbReference type="ARBA" id="ARBA00009063"/>
    </source>
</evidence>
<dbReference type="eggNOG" id="KOG0812">
    <property type="taxonomic scope" value="Eukaryota"/>
</dbReference>
<dbReference type="FunCoup" id="D8LR19">
    <property type="interactions" value="464"/>
</dbReference>
<feature type="region of interest" description="Disordered" evidence="8">
    <location>
        <begin position="178"/>
        <end position="392"/>
    </location>
</feature>
<feature type="transmembrane region" description="Helical" evidence="9">
    <location>
        <begin position="467"/>
        <end position="486"/>
    </location>
</feature>
<evidence type="ECO:0000313" key="11">
    <source>
        <dbReference type="EMBL" id="CBN77692.1"/>
    </source>
</evidence>
<evidence type="ECO:0000259" key="10">
    <source>
        <dbReference type="PROSITE" id="PS50192"/>
    </source>
</evidence>
<dbReference type="STRING" id="2880.D8LR19"/>
<dbReference type="EMBL" id="FN648841">
    <property type="protein sequence ID" value="CBN77692.1"/>
    <property type="molecule type" value="Genomic_DNA"/>
</dbReference>
<gene>
    <name evidence="11" type="primary">SNR7</name>
    <name evidence="11" type="ORF">Esi_0062_0005</name>
</gene>
<evidence type="ECO:0000256" key="5">
    <source>
        <dbReference type="ARBA" id="ARBA00022989"/>
    </source>
</evidence>
<dbReference type="GO" id="GO:0000139">
    <property type="term" value="C:Golgi membrane"/>
    <property type="evidence" value="ECO:0007669"/>
    <property type="project" value="TreeGrafter"/>
</dbReference>
<comment type="subcellular location">
    <subcellularLocation>
        <location evidence="1">Membrane</location>
        <topology evidence="1">Single-pass type IV membrane protein</topology>
    </subcellularLocation>
</comment>
<dbReference type="SMART" id="SM00397">
    <property type="entry name" value="t_SNARE"/>
    <property type="match status" value="1"/>
</dbReference>
<evidence type="ECO:0000313" key="12">
    <source>
        <dbReference type="Proteomes" id="UP000002630"/>
    </source>
</evidence>
<dbReference type="GO" id="GO:0006888">
    <property type="term" value="P:endoplasmic reticulum to Golgi vesicle-mediated transport"/>
    <property type="evidence" value="ECO:0007669"/>
    <property type="project" value="TreeGrafter"/>
</dbReference>
<proteinExistence type="inferred from homology"/>
<dbReference type="Proteomes" id="UP000002630">
    <property type="component" value="Linkage Group LG16"/>
</dbReference>
<evidence type="ECO:0000256" key="9">
    <source>
        <dbReference type="SAM" id="Phobius"/>
    </source>
</evidence>
<dbReference type="Gene3D" id="1.20.5.110">
    <property type="match status" value="1"/>
</dbReference>
<feature type="domain" description="T-SNARE coiled-coil homology" evidence="10">
    <location>
        <begin position="395"/>
        <end position="457"/>
    </location>
</feature>
<keyword evidence="11" id="KW-0675">Receptor</keyword>
<keyword evidence="4 9" id="KW-0812">Transmembrane</keyword>
<name>D8LR19_ECTSI</name>
<keyword evidence="12" id="KW-1185">Reference proteome</keyword>
<dbReference type="PANTHER" id="PTHR19957:SF3">
    <property type="entry name" value="SYNTAXIN-5"/>
    <property type="match status" value="1"/>
</dbReference>
<evidence type="ECO:0000256" key="4">
    <source>
        <dbReference type="ARBA" id="ARBA00022692"/>
    </source>
</evidence>
<dbReference type="InterPro" id="IPR045242">
    <property type="entry name" value="Syntaxin"/>
</dbReference>
<feature type="compositionally biased region" description="Basic residues" evidence="8">
    <location>
        <begin position="221"/>
        <end position="230"/>
    </location>
</feature>
<dbReference type="InterPro" id="IPR010989">
    <property type="entry name" value="SNARE"/>
</dbReference>
<keyword evidence="5 9" id="KW-1133">Transmembrane helix</keyword>
<dbReference type="GO" id="GO:0000149">
    <property type="term" value="F:SNARE binding"/>
    <property type="evidence" value="ECO:0007669"/>
    <property type="project" value="TreeGrafter"/>
</dbReference>
<accession>D8LR19</accession>
<evidence type="ECO:0000256" key="1">
    <source>
        <dbReference type="ARBA" id="ARBA00004211"/>
    </source>
</evidence>
<dbReference type="SUPFAM" id="SSF47661">
    <property type="entry name" value="t-snare proteins"/>
    <property type="match status" value="1"/>
</dbReference>
<sequence length="487" mass="51293">MTMTDRTEEFQGAVSAFRPTVTVVNNSGEAAAIRAQTDLGYRKTSEFLQLAASVAVGFEGTSRLIGRLKKLVGRKGFSNNPAAEISDVMKLFEGDMAGLQKDISSLQRHADGGTRGSPPANSQRQMHCAFIVTTLRRSAQEHTKAFRDALLLRAAVEKQQNERQRKFSHSRGVAPATQLDYPFFGSSAGGAGGGARRRRPTANLPSPPSPAPDEDDEDNKGHKHGPRRGGKAASVLPFPSGNGGTRGGGGTGGSSWPQKSAVPPPWSAEGGRNSNGNNFLTGVGKGGYDTVGAMPRATETAAATAAAARTDSNGGFRAGPHTAPPFGSANGYVPSAAGGGSGSAHAAAPPGFPAPPTEASRGGGRATGLRKRPGREDGGDAEEESRRAAWQVQVQEDSKTRVDESHKVEKMIGDLGQMFSRFSTMVAAQEEVVMHIEDDVEAAHAFAEEGQAHLAKYYQITSGNRGIIIKVFIMLIVCIWVFLGLMR</sequence>
<dbReference type="SUPFAM" id="SSF58038">
    <property type="entry name" value="SNARE fusion complex"/>
    <property type="match status" value="1"/>
</dbReference>
<dbReference type="InterPro" id="IPR000727">
    <property type="entry name" value="T_SNARE_dom"/>
</dbReference>
<dbReference type="EMBL" id="FN649741">
    <property type="protein sequence ID" value="CBN77692.1"/>
    <property type="molecule type" value="Genomic_DNA"/>
</dbReference>
<evidence type="ECO:0000256" key="8">
    <source>
        <dbReference type="SAM" id="MobiDB-lite"/>
    </source>
</evidence>
<feature type="compositionally biased region" description="Low complexity" evidence="8">
    <location>
        <begin position="296"/>
        <end position="310"/>
    </location>
</feature>
<dbReference type="InParanoid" id="D8LR19"/>
<comment type="similarity">
    <text evidence="2">Belongs to the syntaxin family.</text>
</comment>
<protein>
    <submittedName>
        <fullName evidence="11">Soluble NSF Attachment Protein (SNAP) Receptor (SNARE)</fullName>
    </submittedName>
</protein>
<dbReference type="CDD" id="cd15844">
    <property type="entry name" value="SNARE_syntaxin5"/>
    <property type="match status" value="1"/>
</dbReference>
<dbReference type="PANTHER" id="PTHR19957">
    <property type="entry name" value="SYNTAXIN"/>
    <property type="match status" value="1"/>
</dbReference>
<dbReference type="GO" id="GO:0005484">
    <property type="term" value="F:SNAP receptor activity"/>
    <property type="evidence" value="ECO:0007669"/>
    <property type="project" value="TreeGrafter"/>
</dbReference>
<evidence type="ECO:0000256" key="6">
    <source>
        <dbReference type="ARBA" id="ARBA00023054"/>
    </source>
</evidence>
<dbReference type="AlphaFoldDB" id="D8LR19"/>
<dbReference type="GO" id="GO:0048278">
    <property type="term" value="P:vesicle docking"/>
    <property type="evidence" value="ECO:0007669"/>
    <property type="project" value="TreeGrafter"/>
</dbReference>
<keyword evidence="7 9" id="KW-0472">Membrane</keyword>
<dbReference type="GO" id="GO:0006906">
    <property type="term" value="P:vesicle fusion"/>
    <property type="evidence" value="ECO:0007669"/>
    <property type="project" value="TreeGrafter"/>
</dbReference>
<dbReference type="Gene3D" id="1.20.58.70">
    <property type="match status" value="1"/>
</dbReference>
<evidence type="ECO:0000256" key="3">
    <source>
        <dbReference type="ARBA" id="ARBA00022448"/>
    </source>
</evidence>
<dbReference type="GO" id="GO:0006886">
    <property type="term" value="P:intracellular protein transport"/>
    <property type="evidence" value="ECO:0007669"/>
    <property type="project" value="TreeGrafter"/>
</dbReference>
<feature type="compositionally biased region" description="Gly residues" evidence="8">
    <location>
        <begin position="241"/>
        <end position="253"/>
    </location>
</feature>
<reference evidence="11 12" key="1">
    <citation type="journal article" date="2010" name="Nature">
        <title>The Ectocarpus genome and the independent evolution of multicellularity in brown algae.</title>
        <authorList>
            <person name="Cock J.M."/>
            <person name="Sterck L."/>
            <person name="Rouze P."/>
            <person name="Scornet D."/>
            <person name="Allen A.E."/>
            <person name="Amoutzias G."/>
            <person name="Anthouard V."/>
            <person name="Artiguenave F."/>
            <person name="Aury J.M."/>
            <person name="Badger J.H."/>
            <person name="Beszteri B."/>
            <person name="Billiau K."/>
            <person name="Bonnet E."/>
            <person name="Bothwell J.H."/>
            <person name="Bowler C."/>
            <person name="Boyen C."/>
            <person name="Brownlee C."/>
            <person name="Carrano C.J."/>
            <person name="Charrier B."/>
            <person name="Cho G.Y."/>
            <person name="Coelho S.M."/>
            <person name="Collen J."/>
            <person name="Corre E."/>
            <person name="Da Silva C."/>
            <person name="Delage L."/>
            <person name="Delaroque N."/>
            <person name="Dittami S.M."/>
            <person name="Doulbeau S."/>
            <person name="Elias M."/>
            <person name="Farnham G."/>
            <person name="Gachon C.M."/>
            <person name="Gschloessl B."/>
            <person name="Heesch S."/>
            <person name="Jabbari K."/>
            <person name="Jubin C."/>
            <person name="Kawai H."/>
            <person name="Kimura K."/>
            <person name="Kloareg B."/>
            <person name="Kupper F.C."/>
            <person name="Lang D."/>
            <person name="Le Bail A."/>
            <person name="Leblanc C."/>
            <person name="Lerouge P."/>
            <person name="Lohr M."/>
            <person name="Lopez P.J."/>
            <person name="Martens C."/>
            <person name="Maumus F."/>
            <person name="Michel G."/>
            <person name="Miranda-Saavedra D."/>
            <person name="Morales J."/>
            <person name="Moreau H."/>
            <person name="Motomura T."/>
            <person name="Nagasato C."/>
            <person name="Napoli C.A."/>
            <person name="Nelson D.R."/>
            <person name="Nyvall-Collen P."/>
            <person name="Peters A.F."/>
            <person name="Pommier C."/>
            <person name="Potin P."/>
            <person name="Poulain J."/>
            <person name="Quesneville H."/>
            <person name="Read B."/>
            <person name="Rensing S.A."/>
            <person name="Ritter A."/>
            <person name="Rousvoal S."/>
            <person name="Samanta M."/>
            <person name="Samson G."/>
            <person name="Schroeder D.C."/>
            <person name="Segurens B."/>
            <person name="Strittmatter M."/>
            <person name="Tonon T."/>
            <person name="Tregear J.W."/>
            <person name="Valentin K."/>
            <person name="von Dassow P."/>
            <person name="Yamagishi T."/>
            <person name="Van de Peer Y."/>
            <person name="Wincker P."/>
        </authorList>
    </citation>
    <scope>NUCLEOTIDE SEQUENCE [LARGE SCALE GENOMIC DNA]</scope>
    <source>
        <strain evidence="12">Ec32 / CCAP1310/4</strain>
    </source>
</reference>
<keyword evidence="6" id="KW-0175">Coiled coil</keyword>
<dbReference type="PROSITE" id="PS50192">
    <property type="entry name" value="T_SNARE"/>
    <property type="match status" value="1"/>
</dbReference>
<dbReference type="GO" id="GO:0031201">
    <property type="term" value="C:SNARE complex"/>
    <property type="evidence" value="ECO:0007669"/>
    <property type="project" value="TreeGrafter"/>
</dbReference>
<dbReference type="OrthoDB" id="421009at2759"/>
<organism evidence="11 12">
    <name type="scientific">Ectocarpus siliculosus</name>
    <name type="common">Brown alga</name>
    <name type="synonym">Conferva siliculosa</name>
    <dbReference type="NCBI Taxonomy" id="2880"/>
    <lineage>
        <taxon>Eukaryota</taxon>
        <taxon>Sar</taxon>
        <taxon>Stramenopiles</taxon>
        <taxon>Ochrophyta</taxon>
        <taxon>PX clade</taxon>
        <taxon>Phaeophyceae</taxon>
        <taxon>Ectocarpales</taxon>
        <taxon>Ectocarpaceae</taxon>
        <taxon>Ectocarpus</taxon>
    </lineage>
</organism>